<keyword evidence="7" id="KW-0503">Monooxygenase</keyword>
<dbReference type="InterPro" id="IPR002401">
    <property type="entry name" value="Cyt_P450_E_grp-I"/>
</dbReference>
<evidence type="ECO:0000313" key="8">
    <source>
        <dbReference type="EMBL" id="GAD93462.1"/>
    </source>
</evidence>
<comment type="similarity">
    <text evidence="2 7">Belongs to the cytochrome P450 family.</text>
</comment>
<reference evidence="9" key="1">
    <citation type="journal article" date="2014" name="Genome Announc.">
        <title>Draft genome sequence of the formaldehyde-resistant fungus Byssochlamys spectabilis No. 5 (anamorph Paecilomyces variotii No. 5) (NBRC109023).</title>
        <authorList>
            <person name="Oka T."/>
            <person name="Ekino K."/>
            <person name="Fukuda K."/>
            <person name="Nomura Y."/>
        </authorList>
    </citation>
    <scope>NUCLEOTIDE SEQUENCE [LARGE SCALE GENOMIC DNA]</scope>
    <source>
        <strain evidence="9">No. 5 / NBRC 109023</strain>
    </source>
</reference>
<dbReference type="HOGENOM" id="CLU_001570_14_4_1"/>
<keyword evidence="4 7" id="KW-0560">Oxidoreductase</keyword>
<keyword evidence="6 7" id="KW-0349">Heme</keyword>
<evidence type="ECO:0000256" key="5">
    <source>
        <dbReference type="ARBA" id="ARBA00023004"/>
    </source>
</evidence>
<evidence type="ECO:0000256" key="6">
    <source>
        <dbReference type="PIRSR" id="PIRSR602401-1"/>
    </source>
</evidence>
<dbReference type="SUPFAM" id="SSF48264">
    <property type="entry name" value="Cytochrome P450"/>
    <property type="match status" value="1"/>
</dbReference>
<name>V5FXW8_BYSSN</name>
<evidence type="ECO:0000313" key="9">
    <source>
        <dbReference type="Proteomes" id="UP000018001"/>
    </source>
</evidence>
<dbReference type="InterPro" id="IPR001128">
    <property type="entry name" value="Cyt_P450"/>
</dbReference>
<dbReference type="PRINTS" id="PR00463">
    <property type="entry name" value="EP450I"/>
</dbReference>
<dbReference type="Proteomes" id="UP000018001">
    <property type="component" value="Unassembled WGS sequence"/>
</dbReference>
<dbReference type="Pfam" id="PF00067">
    <property type="entry name" value="p450"/>
    <property type="match status" value="1"/>
</dbReference>
<evidence type="ECO:0008006" key="10">
    <source>
        <dbReference type="Google" id="ProtNLM"/>
    </source>
</evidence>
<dbReference type="PANTHER" id="PTHR24305:SF166">
    <property type="entry name" value="CYTOCHROME P450 12A4, MITOCHONDRIAL-RELATED"/>
    <property type="match status" value="1"/>
</dbReference>
<dbReference type="GO" id="GO:0020037">
    <property type="term" value="F:heme binding"/>
    <property type="evidence" value="ECO:0007669"/>
    <property type="project" value="InterPro"/>
</dbReference>
<dbReference type="AlphaFoldDB" id="V5FXW8"/>
<dbReference type="InterPro" id="IPR050121">
    <property type="entry name" value="Cytochrome_P450_monoxygenase"/>
</dbReference>
<evidence type="ECO:0000256" key="2">
    <source>
        <dbReference type="ARBA" id="ARBA00010617"/>
    </source>
</evidence>
<proteinExistence type="inferred from homology"/>
<dbReference type="Gene3D" id="1.10.630.10">
    <property type="entry name" value="Cytochrome P450"/>
    <property type="match status" value="1"/>
</dbReference>
<dbReference type="InParanoid" id="V5FXW8"/>
<comment type="caution">
    <text evidence="8">The sequence shown here is derived from an EMBL/GenBank/DDBJ whole genome shotgun (WGS) entry which is preliminary data.</text>
</comment>
<evidence type="ECO:0000256" key="3">
    <source>
        <dbReference type="ARBA" id="ARBA00022723"/>
    </source>
</evidence>
<dbReference type="GO" id="GO:0016705">
    <property type="term" value="F:oxidoreductase activity, acting on paired donors, with incorporation or reduction of molecular oxygen"/>
    <property type="evidence" value="ECO:0007669"/>
    <property type="project" value="InterPro"/>
</dbReference>
<dbReference type="InterPro" id="IPR036396">
    <property type="entry name" value="Cyt_P450_sf"/>
</dbReference>
<protein>
    <recommendedName>
        <fullName evidence="10">Cytochrome P450</fullName>
    </recommendedName>
</protein>
<dbReference type="PANTHER" id="PTHR24305">
    <property type="entry name" value="CYTOCHROME P450"/>
    <property type="match status" value="1"/>
</dbReference>
<evidence type="ECO:0000256" key="4">
    <source>
        <dbReference type="ARBA" id="ARBA00023002"/>
    </source>
</evidence>
<dbReference type="OrthoDB" id="1470350at2759"/>
<comment type="cofactor">
    <cofactor evidence="1 6">
        <name>heme</name>
        <dbReference type="ChEBI" id="CHEBI:30413"/>
    </cofactor>
</comment>
<dbReference type="GO" id="GO:0004497">
    <property type="term" value="F:monooxygenase activity"/>
    <property type="evidence" value="ECO:0007669"/>
    <property type="project" value="UniProtKB-KW"/>
</dbReference>
<evidence type="ECO:0000256" key="1">
    <source>
        <dbReference type="ARBA" id="ARBA00001971"/>
    </source>
</evidence>
<gene>
    <name evidence="8" type="ORF">PVAR5_2072</name>
</gene>
<evidence type="ECO:0000256" key="7">
    <source>
        <dbReference type="RuleBase" id="RU000461"/>
    </source>
</evidence>
<keyword evidence="9" id="KW-1185">Reference proteome</keyword>
<dbReference type="PRINTS" id="PR00385">
    <property type="entry name" value="P450"/>
</dbReference>
<dbReference type="PROSITE" id="PS00086">
    <property type="entry name" value="CYTOCHROME_P450"/>
    <property type="match status" value="1"/>
</dbReference>
<dbReference type="EMBL" id="BAUL01000057">
    <property type="protein sequence ID" value="GAD93462.1"/>
    <property type="molecule type" value="Genomic_DNA"/>
</dbReference>
<accession>V5FXW8</accession>
<dbReference type="InterPro" id="IPR017972">
    <property type="entry name" value="Cyt_P450_CS"/>
</dbReference>
<organism evidence="8 9">
    <name type="scientific">Byssochlamys spectabilis (strain No. 5 / NBRC 109023)</name>
    <name type="common">Paecilomyces variotii</name>
    <dbReference type="NCBI Taxonomy" id="1356009"/>
    <lineage>
        <taxon>Eukaryota</taxon>
        <taxon>Fungi</taxon>
        <taxon>Dikarya</taxon>
        <taxon>Ascomycota</taxon>
        <taxon>Pezizomycotina</taxon>
        <taxon>Eurotiomycetes</taxon>
        <taxon>Eurotiomycetidae</taxon>
        <taxon>Eurotiales</taxon>
        <taxon>Thermoascaceae</taxon>
        <taxon>Paecilomyces</taxon>
    </lineage>
</organism>
<dbReference type="GO" id="GO:0005506">
    <property type="term" value="F:iron ion binding"/>
    <property type="evidence" value="ECO:0007669"/>
    <property type="project" value="InterPro"/>
</dbReference>
<keyword evidence="3 6" id="KW-0479">Metal-binding</keyword>
<dbReference type="eggNOG" id="KOG0157">
    <property type="taxonomic scope" value="Eukaryota"/>
</dbReference>
<feature type="binding site" description="axial binding residue" evidence="6">
    <location>
        <position position="342"/>
    </location>
    <ligand>
        <name>heme</name>
        <dbReference type="ChEBI" id="CHEBI:30413"/>
    </ligand>
    <ligandPart>
        <name>Fe</name>
        <dbReference type="ChEBI" id="CHEBI:18248"/>
    </ligandPart>
</feature>
<sequence length="393" mass="45607">MFSFTGNADHAARRRIFSSNYLKSNVMSPYVQQIIQSRIEKLIKFIKSAVEEDSKKTQPIVVRNIYRAMQSDISTRFAFSDFYGTDWLDKLNGRVNESKYTGMHVMDFFHQELREATFFWESEPPFLYLNRLLVPNGPPEQQNAQKWAAGLFRRFEAILDDSSDRDELVRQSVYGKLYTWRNEKGEPLPFEDRASEMLDHIGAGHDTMSASLEYLTRQISLSPDVQTKLRNELCVENGGKFETYGDLDKFPYLHAVVMEGLRLVYTINFYQPRVVPKGGCTIENIYLPEGTIVGSQAYLIHRQPDVFPNPEAFQPERWLVDEQQYRILLRNFWTFGSGQRGCIGRDLAISVIKNTLFAIYTRFRTVLTNEHGPRRPWEGHYAMAEVEFVPISA</sequence>
<keyword evidence="5 6" id="KW-0408">Iron</keyword>